<dbReference type="Pfam" id="PF07645">
    <property type="entry name" value="EGF_CA"/>
    <property type="match status" value="2"/>
</dbReference>
<dbReference type="PANTHER" id="PTHR24035:SF138">
    <property type="entry name" value="MULTIPLE EPIDERMAL GROWTH FACTOR-LIKE DOMAINS PROTEIN 6"/>
    <property type="match status" value="1"/>
</dbReference>
<evidence type="ECO:0000256" key="4">
    <source>
        <dbReference type="ARBA" id="ARBA00023157"/>
    </source>
</evidence>
<dbReference type="InterPro" id="IPR000152">
    <property type="entry name" value="EGF-type_Asp/Asn_hydroxyl_site"/>
</dbReference>
<reference evidence="7" key="1">
    <citation type="submission" date="2022-06" db="EMBL/GenBank/DDBJ databases">
        <authorList>
            <person name="Andreotti S."/>
            <person name="Wyler E."/>
        </authorList>
    </citation>
    <scope>NUCLEOTIDE SEQUENCE</scope>
</reference>
<dbReference type="InterPro" id="IPR018097">
    <property type="entry name" value="EGF_Ca-bd_CS"/>
</dbReference>
<evidence type="ECO:0000256" key="5">
    <source>
        <dbReference type="PROSITE-ProRule" id="PRU00076"/>
    </source>
</evidence>
<feature type="disulfide bond" evidence="5">
    <location>
        <begin position="372"/>
        <end position="381"/>
    </location>
</feature>
<dbReference type="FunFam" id="2.10.25.10:FF:000037">
    <property type="entry name" value="Signal peptide, CUB domain and EGF-like domain-containing 2"/>
    <property type="match status" value="2"/>
</dbReference>
<keyword evidence="8" id="KW-1185">Reference proteome</keyword>
<comment type="caution">
    <text evidence="7">The sequence shown here is derived from an EMBL/GenBank/DDBJ whole genome shotgun (WGS) entry which is preliminary data.</text>
</comment>
<dbReference type="InterPro" id="IPR001881">
    <property type="entry name" value="EGF-like_Ca-bd_dom"/>
</dbReference>
<dbReference type="Pfam" id="PF14670">
    <property type="entry name" value="FXa_inhibition"/>
    <property type="match status" value="1"/>
</dbReference>
<sequence length="499" mass="54164">MWYMYTMEYYPPLCPLVGLPTVGAGLSCTLCLALGNLFPHTGLTCPALIQEKYFHMVASYCRVGLDLCSLQSLYADSSLLLPRILLRNRKIEKKNLLQSGSLIGRDKTDTCAGGNGCAHLCQSENGVARCACHAGYQLSEDKKACEDINECVEELTPCAHRCVNSEGSFTCACHPGFELGADGKHCYRIELEIVNICEKNNGGCSHHCEPAIGGPHCSCNHGHQLDTDEKTCIDFDECESGDACCAQLCINYSGGYECSCQEGFQISLDGCGCDDDEQLEEEEEVLDILRFPGLLVQSSPQPFPYHAPSLTTSYEDENSYEEDQEAAGEFQGLSALKRVVCLDGTFGLDCSLSCEDCMNGGRCQEGESGCLCPEGWNGILCNESSTLTTGDQQAPLGCLKGFFGKNCKRKCHCANNGHCHRVYGACICDLGRYGRFCHLSCPRGTYGAGCSLECQCVEENTLDCNAKNGSCTCKSGYQGNRCQEAASFLARVKENDHTA</sequence>
<comment type="caution">
    <text evidence="5">Lacks conserved residue(s) required for the propagation of feature annotation.</text>
</comment>
<dbReference type="SUPFAM" id="SSF57196">
    <property type="entry name" value="EGF/Laminin"/>
    <property type="match status" value="1"/>
</dbReference>
<dbReference type="Gene3D" id="2.170.300.10">
    <property type="entry name" value="Tie2 ligand-binding domain superfamily"/>
    <property type="match status" value="1"/>
</dbReference>
<keyword evidence="2" id="KW-0732">Signal</keyword>
<gene>
    <name evidence="7" type="primary">Egfem1</name>
    <name evidence="7" type="ORF">PHOROB_LOCUS6770</name>
</gene>
<dbReference type="FunFam" id="2.10.25.10:FF:000010">
    <property type="entry name" value="Pro-epidermal growth factor"/>
    <property type="match status" value="1"/>
</dbReference>
<dbReference type="PROSITE" id="PS50026">
    <property type="entry name" value="EGF_3"/>
    <property type="match status" value="2"/>
</dbReference>
<evidence type="ECO:0000256" key="2">
    <source>
        <dbReference type="ARBA" id="ARBA00022729"/>
    </source>
</evidence>
<dbReference type="PROSITE" id="PS00022">
    <property type="entry name" value="EGF_1"/>
    <property type="match status" value="2"/>
</dbReference>
<proteinExistence type="predicted"/>
<dbReference type="SMART" id="SM00179">
    <property type="entry name" value="EGF_CA"/>
    <property type="match status" value="4"/>
</dbReference>
<accession>A0AAU9Z914</accession>
<evidence type="ECO:0000313" key="7">
    <source>
        <dbReference type="EMBL" id="CAH6789216.1"/>
    </source>
</evidence>
<dbReference type="InterPro" id="IPR052108">
    <property type="entry name" value="MEGF/SIB"/>
</dbReference>
<keyword evidence="4 5" id="KW-1015">Disulfide bond</keyword>
<evidence type="ECO:0000313" key="8">
    <source>
        <dbReference type="Proteomes" id="UP001152836"/>
    </source>
</evidence>
<keyword evidence="1 5" id="KW-0245">EGF-like domain</keyword>
<dbReference type="PRINTS" id="PR00011">
    <property type="entry name" value="EGFLAMININ"/>
</dbReference>
<dbReference type="PROSITE" id="PS01186">
    <property type="entry name" value="EGF_2"/>
    <property type="match status" value="2"/>
</dbReference>
<dbReference type="SUPFAM" id="SSF57184">
    <property type="entry name" value="Growth factor receptor domain"/>
    <property type="match status" value="1"/>
</dbReference>
<dbReference type="InterPro" id="IPR049883">
    <property type="entry name" value="NOTCH1_EGF-like"/>
</dbReference>
<dbReference type="AlphaFoldDB" id="A0AAU9Z914"/>
<evidence type="ECO:0000256" key="1">
    <source>
        <dbReference type="ARBA" id="ARBA00022536"/>
    </source>
</evidence>
<dbReference type="PROSITE" id="PS00010">
    <property type="entry name" value="ASX_HYDROXYL"/>
    <property type="match status" value="1"/>
</dbReference>
<dbReference type="GO" id="GO:0005509">
    <property type="term" value="F:calcium ion binding"/>
    <property type="evidence" value="ECO:0007669"/>
    <property type="project" value="InterPro"/>
</dbReference>
<protein>
    <submittedName>
        <fullName evidence="7">Egfem1 protein</fullName>
    </submittedName>
</protein>
<dbReference type="FunFam" id="2.170.300.10:FF:000041">
    <property type="entry name" value="Tyrosine protein kinase receptor tie-1, putative"/>
    <property type="match status" value="1"/>
</dbReference>
<feature type="domain" description="EGF-like" evidence="6">
    <location>
        <begin position="346"/>
        <end position="382"/>
    </location>
</feature>
<feature type="domain" description="EGF-like" evidence="6">
    <location>
        <begin position="147"/>
        <end position="187"/>
    </location>
</feature>
<evidence type="ECO:0000256" key="3">
    <source>
        <dbReference type="ARBA" id="ARBA00022737"/>
    </source>
</evidence>
<dbReference type="PANTHER" id="PTHR24035">
    <property type="entry name" value="MULTIPLE EPIDERMAL GROWTH FACTOR-LIKE DOMAINS PROTEIN"/>
    <property type="match status" value="1"/>
</dbReference>
<dbReference type="InterPro" id="IPR000742">
    <property type="entry name" value="EGF"/>
</dbReference>
<dbReference type="Gene3D" id="2.10.25.10">
    <property type="entry name" value="Laminin"/>
    <property type="match status" value="4"/>
</dbReference>
<keyword evidence="3" id="KW-0677">Repeat</keyword>
<name>A0AAU9Z914_PHORO</name>
<organism evidence="7 8">
    <name type="scientific">Phodopus roborovskii</name>
    <name type="common">Roborovski's desert hamster</name>
    <name type="synonym">Cricetulus roborovskii</name>
    <dbReference type="NCBI Taxonomy" id="109678"/>
    <lineage>
        <taxon>Eukaryota</taxon>
        <taxon>Metazoa</taxon>
        <taxon>Chordata</taxon>
        <taxon>Craniata</taxon>
        <taxon>Vertebrata</taxon>
        <taxon>Euteleostomi</taxon>
        <taxon>Mammalia</taxon>
        <taxon>Eutheria</taxon>
        <taxon>Euarchontoglires</taxon>
        <taxon>Glires</taxon>
        <taxon>Rodentia</taxon>
        <taxon>Myomorpha</taxon>
        <taxon>Muroidea</taxon>
        <taxon>Cricetidae</taxon>
        <taxon>Cricetinae</taxon>
        <taxon>Phodopus</taxon>
    </lineage>
</organism>
<dbReference type="PROSITE" id="PS01187">
    <property type="entry name" value="EGF_CA"/>
    <property type="match status" value="2"/>
</dbReference>
<dbReference type="EMBL" id="CALSGD010001417">
    <property type="protein sequence ID" value="CAH6789216.1"/>
    <property type="molecule type" value="Genomic_DNA"/>
</dbReference>
<evidence type="ECO:0000259" key="6">
    <source>
        <dbReference type="PROSITE" id="PS50026"/>
    </source>
</evidence>
<dbReference type="Proteomes" id="UP001152836">
    <property type="component" value="Unassembled WGS sequence"/>
</dbReference>
<dbReference type="InterPro" id="IPR009030">
    <property type="entry name" value="Growth_fac_rcpt_cys_sf"/>
</dbReference>
<dbReference type="SMART" id="SM00181">
    <property type="entry name" value="EGF"/>
    <property type="match status" value="7"/>
</dbReference>